<feature type="chain" id="PRO_5026282892" evidence="6">
    <location>
        <begin position="27"/>
        <end position="366"/>
    </location>
</feature>
<keyword evidence="4" id="KW-0175">Coiled coil</keyword>
<feature type="compositionally biased region" description="Polar residues" evidence="5">
    <location>
        <begin position="357"/>
        <end position="366"/>
    </location>
</feature>
<dbReference type="InterPro" id="IPR012913">
    <property type="entry name" value="OS9-like_dom"/>
</dbReference>
<feature type="coiled-coil region" evidence="4">
    <location>
        <begin position="157"/>
        <end position="195"/>
    </location>
</feature>
<evidence type="ECO:0000256" key="6">
    <source>
        <dbReference type="SAM" id="SignalP"/>
    </source>
</evidence>
<dbReference type="PRINTS" id="PR00261">
    <property type="entry name" value="LDLRECEPTOR"/>
</dbReference>
<evidence type="ECO:0000256" key="4">
    <source>
        <dbReference type="SAM" id="Coils"/>
    </source>
</evidence>
<dbReference type="PROSITE" id="PS50068">
    <property type="entry name" value="LDLRA_2"/>
    <property type="match status" value="1"/>
</dbReference>
<dbReference type="Pfam" id="PF12999">
    <property type="entry name" value="PRKCSH-like"/>
    <property type="match status" value="1"/>
</dbReference>
<organism evidence="8">
    <name type="scientific">Aceria tosichella</name>
    <name type="common">wheat curl mite</name>
    <dbReference type="NCBI Taxonomy" id="561515"/>
    <lineage>
        <taxon>Eukaryota</taxon>
        <taxon>Metazoa</taxon>
        <taxon>Ecdysozoa</taxon>
        <taxon>Arthropoda</taxon>
        <taxon>Chelicerata</taxon>
        <taxon>Arachnida</taxon>
        <taxon>Acari</taxon>
        <taxon>Acariformes</taxon>
        <taxon>Trombidiformes</taxon>
        <taxon>Prostigmata</taxon>
        <taxon>Eupodina</taxon>
        <taxon>Eriophyoidea</taxon>
        <taxon>Eriophyidae</taxon>
        <taxon>Eriophyinae</taxon>
        <taxon>Aceriini</taxon>
        <taxon>Aceria</taxon>
    </lineage>
</organism>
<feature type="signal peptide" evidence="6">
    <location>
        <begin position="1"/>
        <end position="26"/>
    </location>
</feature>
<dbReference type="InterPro" id="IPR039794">
    <property type="entry name" value="Gtb1-like"/>
</dbReference>
<dbReference type="PROSITE" id="PS51914">
    <property type="entry name" value="MRH"/>
    <property type="match status" value="1"/>
</dbReference>
<dbReference type="InterPro" id="IPR009011">
    <property type="entry name" value="Man6P_isomerase_rcpt-bd_dom_sf"/>
</dbReference>
<dbReference type="SUPFAM" id="SSF50911">
    <property type="entry name" value="Mannose 6-phosphate receptor domain"/>
    <property type="match status" value="1"/>
</dbReference>
<dbReference type="Pfam" id="PF07915">
    <property type="entry name" value="PRKCSH"/>
    <property type="match status" value="1"/>
</dbReference>
<dbReference type="InterPro" id="IPR044865">
    <property type="entry name" value="MRH_dom"/>
</dbReference>
<accession>A0A6G1SL11</accession>
<evidence type="ECO:0000259" key="7">
    <source>
        <dbReference type="PROSITE" id="PS51914"/>
    </source>
</evidence>
<dbReference type="Gene3D" id="2.70.130.10">
    <property type="entry name" value="Mannose-6-phosphate receptor binding domain"/>
    <property type="match status" value="1"/>
</dbReference>
<dbReference type="InterPro" id="IPR036055">
    <property type="entry name" value="LDL_receptor-like_sf"/>
</dbReference>
<feature type="compositionally biased region" description="Low complexity" evidence="5">
    <location>
        <begin position="322"/>
        <end position="337"/>
    </location>
</feature>
<dbReference type="PANTHER" id="PTHR12630:SF1">
    <property type="entry name" value="GLUCOSIDASE 2 SUBUNIT BETA"/>
    <property type="match status" value="1"/>
</dbReference>
<reference evidence="8" key="1">
    <citation type="submission" date="2018-10" db="EMBL/GenBank/DDBJ databases">
        <title>Transcriptome assembly of Aceria tosichella (Wheat curl mite) Type 2.</title>
        <authorList>
            <person name="Scully E.D."/>
            <person name="Geib S.M."/>
            <person name="Palmer N.A."/>
            <person name="Gupta A.K."/>
            <person name="Sarath G."/>
            <person name="Tatineni S."/>
        </authorList>
    </citation>
    <scope>NUCLEOTIDE SEQUENCE</scope>
    <source>
        <strain evidence="8">LincolnNE</strain>
    </source>
</reference>
<evidence type="ECO:0000256" key="1">
    <source>
        <dbReference type="ARBA" id="ARBA00022729"/>
    </source>
</evidence>
<dbReference type="CDD" id="cd00112">
    <property type="entry name" value="LDLa"/>
    <property type="match status" value="1"/>
</dbReference>
<evidence type="ECO:0000256" key="5">
    <source>
        <dbReference type="SAM" id="MobiDB-lite"/>
    </source>
</evidence>
<keyword evidence="2" id="KW-1015">Disulfide bond</keyword>
<dbReference type="Gene3D" id="4.10.400.10">
    <property type="entry name" value="Low-density Lipoprotein Receptor"/>
    <property type="match status" value="1"/>
</dbReference>
<dbReference type="GO" id="GO:0017177">
    <property type="term" value="C:glucosidase II complex"/>
    <property type="evidence" value="ECO:0007669"/>
    <property type="project" value="TreeGrafter"/>
</dbReference>
<evidence type="ECO:0000313" key="8">
    <source>
        <dbReference type="EMBL" id="MDE50652.1"/>
    </source>
</evidence>
<sequence>MFYRALLALAIIAYYLLNVLIQDACGLVTNKYLFGVHPERLNHYELVDGQNFQCLDGSRTIPVQFVNDDYCDCLDASDEPGTSACPHGQFFCHNQGYIQKLIPSAWVNDGQCDCCDGSDEELNANATCENTCGVLGEIYRQEQERHREIADKGASIRSQYKEQAKQMREQSSQLLEQYKRELSEKENAIKTLESELNFDFGPSQVYRPLKGKCFNYKDREYTYTLCLFERATQESTSGMQTELGRWSGWVGPSDNVYSKQRYDGGMQCWNGPTRSAVINIACGVEDKIVSVTEPAKCEYYYEFITPAACPDTDPPEEPEPQEPSLDQQQSDAQAAIESQHDPTSNLEEHPSLESEEVVNQGTHEEL</sequence>
<dbReference type="InterPro" id="IPR028146">
    <property type="entry name" value="PRKCSH_N"/>
</dbReference>
<keyword evidence="1 6" id="KW-0732">Signal</keyword>
<dbReference type="AlphaFoldDB" id="A0A6G1SL11"/>
<dbReference type="PANTHER" id="PTHR12630">
    <property type="entry name" value="N-LINKED OLIGOSACCHARIDE PROCESSING"/>
    <property type="match status" value="1"/>
</dbReference>
<gene>
    <name evidence="8" type="primary">PRKCSH</name>
    <name evidence="8" type="ORF">g.19038</name>
</gene>
<dbReference type="InterPro" id="IPR002172">
    <property type="entry name" value="LDrepeatLR_classA_rpt"/>
</dbReference>
<evidence type="ECO:0000256" key="2">
    <source>
        <dbReference type="ARBA" id="ARBA00023157"/>
    </source>
</evidence>
<feature type="domain" description="MRH" evidence="7">
    <location>
        <begin position="211"/>
        <end position="311"/>
    </location>
</feature>
<dbReference type="SUPFAM" id="SSF57424">
    <property type="entry name" value="LDL receptor-like module"/>
    <property type="match status" value="2"/>
</dbReference>
<evidence type="ECO:0000256" key="3">
    <source>
        <dbReference type="PROSITE-ProRule" id="PRU00124"/>
    </source>
</evidence>
<proteinExistence type="predicted"/>
<protein>
    <submittedName>
        <fullName evidence="8">Glucosidase 2 subunit beta</fullName>
    </submittedName>
</protein>
<name>A0A6G1SL11_9ACAR</name>
<feature type="region of interest" description="Disordered" evidence="5">
    <location>
        <begin position="308"/>
        <end position="366"/>
    </location>
</feature>
<comment type="caution">
    <text evidence="3">Lacks conserved residue(s) required for the propagation of feature annotation.</text>
</comment>
<dbReference type="GO" id="GO:0006491">
    <property type="term" value="P:N-glycan processing"/>
    <property type="evidence" value="ECO:0007669"/>
    <property type="project" value="TreeGrafter"/>
</dbReference>
<dbReference type="EMBL" id="GGYP01005881">
    <property type="protein sequence ID" value="MDE50652.1"/>
    <property type="molecule type" value="Transcribed_RNA"/>
</dbReference>